<evidence type="ECO:0000256" key="2">
    <source>
        <dbReference type="ARBA" id="ARBA00022487"/>
    </source>
</evidence>
<dbReference type="PANTHER" id="PTHR45029">
    <property type="entry name" value="CARBOXYLIC ESTER HYDROLASE-RELATED"/>
    <property type="match status" value="1"/>
</dbReference>
<dbReference type="Pfam" id="PF00135">
    <property type="entry name" value="COesterase"/>
    <property type="match status" value="1"/>
</dbReference>
<dbReference type="OrthoDB" id="19653at2759"/>
<dbReference type="EC" id="3.1.1.-" evidence="4"/>
<dbReference type="ESTHER" id="caebe-g0ms75">
    <property type="family name" value="Carb_B_Nematoda"/>
</dbReference>
<dbReference type="OMA" id="SSDFCAY"/>
<dbReference type="InParanoid" id="G0MS75"/>
<protein>
    <recommendedName>
        <fullName evidence="4">Carboxylic ester hydrolase</fullName>
        <ecNumber evidence="4">3.1.1.-</ecNumber>
    </recommendedName>
</protein>
<reference evidence="7" key="1">
    <citation type="submission" date="2011-07" db="EMBL/GenBank/DDBJ databases">
        <authorList>
            <consortium name="Caenorhabditis brenneri Sequencing and Analysis Consortium"/>
            <person name="Wilson R.K."/>
        </authorList>
    </citation>
    <scope>NUCLEOTIDE SEQUENCE [LARGE SCALE GENOMIC DNA]</scope>
    <source>
        <strain evidence="7">PB2801</strain>
    </source>
</reference>
<dbReference type="InterPro" id="IPR019826">
    <property type="entry name" value="Carboxylesterase_B_AS"/>
</dbReference>
<dbReference type="InterPro" id="IPR002018">
    <property type="entry name" value="CarbesteraseB"/>
</dbReference>
<dbReference type="EMBL" id="GL379809">
    <property type="protein sequence ID" value="EGT42575.1"/>
    <property type="molecule type" value="Genomic_DNA"/>
</dbReference>
<proteinExistence type="inferred from homology"/>
<feature type="domain" description="Carboxylesterase type B" evidence="5">
    <location>
        <begin position="16"/>
        <end position="528"/>
    </location>
</feature>
<keyword evidence="3 4" id="KW-0378">Hydrolase</keyword>
<dbReference type="HOGENOM" id="CLU_006586_13_3_1"/>
<dbReference type="InterPro" id="IPR029058">
    <property type="entry name" value="AB_hydrolase_fold"/>
</dbReference>
<keyword evidence="2" id="KW-0719">Serine esterase</keyword>
<dbReference type="Gene3D" id="3.40.50.1820">
    <property type="entry name" value="alpha/beta hydrolase"/>
    <property type="match status" value="1"/>
</dbReference>
<organism evidence="7">
    <name type="scientific">Caenorhabditis brenneri</name>
    <name type="common">Nematode worm</name>
    <dbReference type="NCBI Taxonomy" id="135651"/>
    <lineage>
        <taxon>Eukaryota</taxon>
        <taxon>Metazoa</taxon>
        <taxon>Ecdysozoa</taxon>
        <taxon>Nematoda</taxon>
        <taxon>Chromadorea</taxon>
        <taxon>Rhabditida</taxon>
        <taxon>Rhabditina</taxon>
        <taxon>Rhabditomorpha</taxon>
        <taxon>Rhabditoidea</taxon>
        <taxon>Rhabditidae</taxon>
        <taxon>Peloderinae</taxon>
        <taxon>Caenorhabditis</taxon>
    </lineage>
</organism>
<evidence type="ECO:0000256" key="3">
    <source>
        <dbReference type="ARBA" id="ARBA00022801"/>
    </source>
</evidence>
<gene>
    <name evidence="6" type="ORF">CAEBREN_09530</name>
</gene>
<evidence type="ECO:0000259" key="5">
    <source>
        <dbReference type="Pfam" id="PF00135"/>
    </source>
</evidence>
<evidence type="ECO:0000313" key="7">
    <source>
        <dbReference type="Proteomes" id="UP000008068"/>
    </source>
</evidence>
<dbReference type="STRING" id="135651.G0MS75"/>
<comment type="similarity">
    <text evidence="1 4">Belongs to the type-B carboxylesterase/lipase family.</text>
</comment>
<evidence type="ECO:0000313" key="6">
    <source>
        <dbReference type="EMBL" id="EGT42575.1"/>
    </source>
</evidence>
<dbReference type="eggNOG" id="KOG1516">
    <property type="taxonomic scope" value="Eukaryota"/>
</dbReference>
<dbReference type="GO" id="GO:0052689">
    <property type="term" value="F:carboxylic ester hydrolase activity"/>
    <property type="evidence" value="ECO:0007669"/>
    <property type="project" value="UniProtKB-KW"/>
</dbReference>
<dbReference type="PROSITE" id="PS00122">
    <property type="entry name" value="CARBOXYLESTERASE_B_1"/>
    <property type="match status" value="1"/>
</dbReference>
<dbReference type="InterPro" id="IPR043187">
    <property type="entry name" value="CM06B1-like"/>
</dbReference>
<accession>G0MS75</accession>
<evidence type="ECO:0000256" key="4">
    <source>
        <dbReference type="RuleBase" id="RU361235"/>
    </source>
</evidence>
<dbReference type="PANTHER" id="PTHR45029:SF3">
    <property type="entry name" value="ESTERASE CM06B1"/>
    <property type="match status" value="1"/>
</dbReference>
<dbReference type="CDD" id="cd00312">
    <property type="entry name" value="Esterase_lipase"/>
    <property type="match status" value="1"/>
</dbReference>
<evidence type="ECO:0000256" key="1">
    <source>
        <dbReference type="ARBA" id="ARBA00005964"/>
    </source>
</evidence>
<name>G0MS75_CAEBE</name>
<keyword evidence="7" id="KW-1185">Reference proteome</keyword>
<dbReference type="Proteomes" id="UP000008068">
    <property type="component" value="Unassembled WGS sequence"/>
</dbReference>
<sequence length="549" mass="61344">MGGFLSHLSPEENSEVLFSTCGPVRGNIYRHKDAVVDGYLGIPFAKPPIGKLRFKKPVPADVWTEPLDCFKYGPACVQTGGFEKITGPRTVTPEEAGCLTLNVFTPRAQSSGFKTDRPVMVFIHGGAFGASGSSDFCAYSLSGTLPLKDVVVVTINYRLGIFGFLTTGDDVCRGNMGLWDQTLALKWVQKHIHSFGGDPQCVTVCGQSSGAASVDLLSLSPYSRDLFCRFIPISGSAHCDFAIRTSKNQAKVTREFATFHGFSDGDSDALFKWYQEQSSETLSDIEKFEKSVSGSLNFTPNLDGDFFPKPIDELRKESPKKQMMIGVDEYEGIMFTMLNPAFRLADNGLKVFPQGIYGADVVSNPEETQKLFYEKYTEGVDKSDEAAMKRKLCEALGDEFFNLGVLQAAKSAASYGNDVYLYTFAYFNPNGFGMWNDKMPFKAAVHCTELRYLLGEGAFSKFDPNETDLKVLEKTTTLFSNFAKYGNPNGKYCDQIEWERYCLDHPERHFRIAYPTCEMRDVYHEGRIPFLEKLEGESDKYQELVYGKR</sequence>
<dbReference type="AlphaFoldDB" id="G0MS75"/>
<dbReference type="SUPFAM" id="SSF53474">
    <property type="entry name" value="alpha/beta-Hydrolases"/>
    <property type="match status" value="1"/>
</dbReference>